<evidence type="ECO:0000313" key="9">
    <source>
        <dbReference type="Proteomes" id="UP001321249"/>
    </source>
</evidence>
<evidence type="ECO:0000313" key="8">
    <source>
        <dbReference type="Proteomes" id="UP001219901"/>
    </source>
</evidence>
<reference evidence="8" key="3">
    <citation type="submission" date="2023-06" db="EMBL/GenBank/DDBJ databases">
        <title>Pangenomics reveal diversification of enzyme families and niche specialization in globally abundant SAR202 bacteria.</title>
        <authorList>
            <person name="Saw J.H.W."/>
        </authorList>
    </citation>
    <scope>NUCLEOTIDE SEQUENCE [LARGE SCALE GENOMIC DNA]</scope>
    <source>
        <strain evidence="8">JH1073</strain>
    </source>
</reference>
<evidence type="ECO:0000259" key="5">
    <source>
        <dbReference type="Pfam" id="PF02782"/>
    </source>
</evidence>
<evidence type="ECO:0000256" key="1">
    <source>
        <dbReference type="ARBA" id="ARBA00009156"/>
    </source>
</evidence>
<dbReference type="InterPro" id="IPR018484">
    <property type="entry name" value="FGGY_N"/>
</dbReference>
<organism evidence="7 8">
    <name type="scientific">Candidatus Lucifugimonas marina</name>
    <dbReference type="NCBI Taxonomy" id="3038979"/>
    <lineage>
        <taxon>Bacteria</taxon>
        <taxon>Bacillati</taxon>
        <taxon>Chloroflexota</taxon>
        <taxon>Dehalococcoidia</taxon>
        <taxon>SAR202 cluster</taxon>
        <taxon>Candidatus Lucifugimonadales</taxon>
        <taxon>Candidatus Lucifugimonadaceae</taxon>
        <taxon>Candidatus Lucifugimonas</taxon>
    </lineage>
</organism>
<dbReference type="PIRSF" id="PIRSF000538">
    <property type="entry name" value="GlpK"/>
    <property type="match status" value="1"/>
</dbReference>
<evidence type="ECO:0000259" key="4">
    <source>
        <dbReference type="Pfam" id="PF00370"/>
    </source>
</evidence>
<dbReference type="EMBL" id="CP046147">
    <property type="protein sequence ID" value="WFG40014.1"/>
    <property type="molecule type" value="Genomic_DNA"/>
</dbReference>
<sequence>MTSDTRPDHYIAIDFGTSHITVAVGRATGAQLSSIKAPIKYFTPTEGPRTGLEFDPAETLKLVITTIQSAIGAADVSPDDISGIGVTSQRQGLVLLNLEGAPIYAGPSRDLRATAEGVEIDANALVDIWELTGHGPGIKTGWARLKWFAANKPEIYERTRTICSIADWLILELTGELLMEETLAVESGLAMVATGDPANALAPAFNLPDVQLPQTCPPGTAVGKLKKIFSDPLGIPTNTPVVACGPDAQSGLIGFGAQLPNSVGIMSGWSTTCQRVTERPVFDDTRALWTGRHVIENRWVLDGNAGETGSTYQWLLSLLYGSLDNVEVMKAIDEPLGKIEPGSNDVTTYLGPSLIHSANDIERTGGFLFPIPASHDPPDRFDIARSALDSFAFAIRYNIERLNSFRGPALSISAGGGMLKSESFREILVNVLDCEIGIAESGETNSLGTISQVAASVGKGPSLAEYAAIRATELSKYEPNPTHAAIYDNLYSEWRHKERMLSQLEL</sequence>
<dbReference type="EMBL" id="WMBE01000003">
    <property type="protein sequence ID" value="MDG0867616.1"/>
    <property type="molecule type" value="Genomic_DNA"/>
</dbReference>
<dbReference type="InterPro" id="IPR050406">
    <property type="entry name" value="FGGY_Carb_Kinase"/>
</dbReference>
<feature type="domain" description="Carbohydrate kinase FGGY C-terminal" evidence="5">
    <location>
        <begin position="269"/>
        <end position="451"/>
    </location>
</feature>
<gene>
    <name evidence="6" type="ORF">GKO46_11115</name>
    <name evidence="7" type="ORF">GKO48_10425</name>
</gene>
<dbReference type="Pfam" id="PF02782">
    <property type="entry name" value="FGGY_C"/>
    <property type="match status" value="1"/>
</dbReference>
<dbReference type="AlphaFoldDB" id="A0AAJ5ZF27"/>
<dbReference type="InterPro" id="IPR043129">
    <property type="entry name" value="ATPase_NBD"/>
</dbReference>
<reference evidence="8 9" key="1">
    <citation type="submission" date="2019-11" db="EMBL/GenBank/DDBJ databases">
        <authorList>
            <person name="Cho J.-C."/>
        </authorList>
    </citation>
    <scope>NUCLEOTIDE SEQUENCE [LARGE SCALE GENOMIC DNA]</scope>
    <source>
        <strain evidence="7 8">JH1073</strain>
        <strain evidence="6 9">JH702</strain>
    </source>
</reference>
<evidence type="ECO:0000256" key="2">
    <source>
        <dbReference type="ARBA" id="ARBA00022679"/>
    </source>
</evidence>
<evidence type="ECO:0000256" key="3">
    <source>
        <dbReference type="ARBA" id="ARBA00022777"/>
    </source>
</evidence>
<comment type="similarity">
    <text evidence="1">Belongs to the FGGY kinase family.</text>
</comment>
<reference evidence="7" key="2">
    <citation type="journal article" date="2023" name="Nat. Commun.">
        <title>Cultivation of marine bacteria of the SAR202 clade.</title>
        <authorList>
            <person name="Lim Y."/>
            <person name="Seo J.H."/>
            <person name="Giovannoni S.J."/>
            <person name="Kang I."/>
            <person name="Cho J.C."/>
        </authorList>
    </citation>
    <scope>NUCLEOTIDE SEQUENCE</scope>
    <source>
        <strain evidence="7">JH1073</strain>
    </source>
</reference>
<dbReference type="Pfam" id="PF00370">
    <property type="entry name" value="FGGY_N"/>
    <property type="match status" value="1"/>
</dbReference>
<proteinExistence type="inferred from homology"/>
<dbReference type="SUPFAM" id="SSF53067">
    <property type="entry name" value="Actin-like ATPase domain"/>
    <property type="match status" value="2"/>
</dbReference>
<keyword evidence="3" id="KW-0418">Kinase</keyword>
<dbReference type="InterPro" id="IPR018485">
    <property type="entry name" value="FGGY_C"/>
</dbReference>
<dbReference type="Proteomes" id="UP001219901">
    <property type="component" value="Chromosome"/>
</dbReference>
<keyword evidence="2" id="KW-0808">Transferase</keyword>
<evidence type="ECO:0008006" key="10">
    <source>
        <dbReference type="Google" id="ProtNLM"/>
    </source>
</evidence>
<dbReference type="InterPro" id="IPR000577">
    <property type="entry name" value="Carb_kinase_FGGY"/>
</dbReference>
<dbReference type="RefSeq" id="WP_342826144.1">
    <property type="nucleotide sequence ID" value="NZ_CP046146.1"/>
</dbReference>
<keyword evidence="8" id="KW-1185">Reference proteome</keyword>
<evidence type="ECO:0000313" key="6">
    <source>
        <dbReference type="EMBL" id="MDG0867616.1"/>
    </source>
</evidence>
<dbReference type="GO" id="GO:0016301">
    <property type="term" value="F:kinase activity"/>
    <property type="evidence" value="ECO:0007669"/>
    <property type="project" value="UniProtKB-KW"/>
</dbReference>
<feature type="domain" description="Carbohydrate kinase FGGY N-terminal" evidence="4">
    <location>
        <begin position="10"/>
        <end position="254"/>
    </location>
</feature>
<protein>
    <recommendedName>
        <fullName evidence="10">Carbohydrate kinase</fullName>
    </recommendedName>
</protein>
<dbReference type="PANTHER" id="PTHR43095">
    <property type="entry name" value="SUGAR KINASE"/>
    <property type="match status" value="1"/>
</dbReference>
<name>A0AAJ5ZF27_9CHLR</name>
<evidence type="ECO:0000313" key="7">
    <source>
        <dbReference type="EMBL" id="WFG40014.1"/>
    </source>
</evidence>
<dbReference type="GO" id="GO:0005975">
    <property type="term" value="P:carbohydrate metabolic process"/>
    <property type="evidence" value="ECO:0007669"/>
    <property type="project" value="InterPro"/>
</dbReference>
<dbReference type="PANTHER" id="PTHR43095:SF2">
    <property type="entry name" value="GLUCONOKINASE"/>
    <property type="match status" value="1"/>
</dbReference>
<dbReference type="Gene3D" id="3.30.420.40">
    <property type="match status" value="2"/>
</dbReference>
<dbReference type="Proteomes" id="UP001321249">
    <property type="component" value="Unassembled WGS sequence"/>
</dbReference>
<accession>A0AAJ5ZF27</accession>